<dbReference type="Proteomes" id="UP000179807">
    <property type="component" value="Unassembled WGS sequence"/>
</dbReference>
<gene>
    <name evidence="3" type="ORF">TRFO_24322</name>
</gene>
<reference evidence="3" key="1">
    <citation type="submission" date="2016-10" db="EMBL/GenBank/DDBJ databases">
        <authorList>
            <person name="Benchimol M."/>
            <person name="Almeida L.G."/>
            <person name="Vasconcelos A.T."/>
            <person name="Perreira-Neves A."/>
            <person name="Rosa I.A."/>
            <person name="Tasca T."/>
            <person name="Bogo M.R."/>
            <person name="de Souza W."/>
        </authorList>
    </citation>
    <scope>NUCLEOTIDE SEQUENCE [LARGE SCALE GENOMIC DNA]</scope>
    <source>
        <strain evidence="3">K</strain>
    </source>
</reference>
<feature type="coiled-coil region" evidence="1">
    <location>
        <begin position="642"/>
        <end position="669"/>
    </location>
</feature>
<evidence type="ECO:0000256" key="1">
    <source>
        <dbReference type="SAM" id="Coils"/>
    </source>
</evidence>
<dbReference type="RefSeq" id="XP_068360571.1">
    <property type="nucleotide sequence ID" value="XM_068503686.1"/>
</dbReference>
<comment type="caution">
    <text evidence="3">The sequence shown here is derived from an EMBL/GenBank/DDBJ whole genome shotgun (WGS) entry which is preliminary data.</text>
</comment>
<dbReference type="GeneID" id="94838390"/>
<dbReference type="VEuPathDB" id="TrichDB:TRFO_24322"/>
<feature type="coiled-coil region" evidence="1">
    <location>
        <begin position="338"/>
        <end position="618"/>
    </location>
</feature>
<sequence>METSHSETEKALKAEIEQLKIHSIDVSKTKDLEQEIQHQKNQNDQLMKEVLEKTEKLRTFYDMQANLEDKTEECENWKKKYEETTNTYQTDSQLLEQIEKLKKENENLKTKNENLTKENESLKQTNSSLLQENTASKKTITDKNTILKQSLSCIEKLQHNIQNKDSEIAALKDQINKIDNKENNSKLVALIEKQKKQISLLMKDNESKNKNIIELKRENEEIQEKFTRFTKVAESQIQEANSFAQRQVEEAKMHAQVREDLAKQQIEKANQQINTNKGSAGNNDDKEQENVEQQGKRQPTEIEMKVIAESIKLKAANSDLQTKNYILQTKVDEQISQMKKIASSFARAKEEIKEYKEAIKSKTAELSKINTEMETLRNENREKSEENASLTKSLRKLIQQRENKDESTKRLTALLDENTMLETKVNKLSDENEKQKNTINHLKIEIDPLNKQVTTLKDQLTKAKREIMELQTSKREIQVRMTSEQAEFHEQNSNLLLKIEELESHIDSIKKEKAKTELILKDTMDEYEKEVKEITEKAEKSRQASEKIVTSIDSANQKLQSDLDAERNNLKLEKLKVKEYLKQIDSLAAQIKTENAKRLKQNELVEELKDEINEYHNDFKQIIFAIYQEGDSRPTNVILQEIRRLKSLLEQLTETNLHQANENDALKSKIENDKIKFTNIMDKVSHLKQELMISRQSKSENENNLLGKIEELQNKIRTNETQHQILMKKIQSQLSQQIETVQADLSAETHKKEVINKKYEETRSAYLSLQQDYEKSQELITSLQNDFESIRKEKSDLIEELKITKGGKKQMIDKLNQLQERYEKTGHDTQEILMENKTYQTIINNIQKIIFSNSPSSLNSLQIEEIPDLISKLKKDNDTNQRLIRNIHKLMNFNDEADLFVKINMLLTQQETIEKLIKESFNQESVSNMDTLYCIKELISNQKNLVIIKKQNRELEQQINQMIPASMMEEANDILSKIIKIITGEESDQIKFPMKPSVSIQLLELIQAYQSKNEKNQRNINFIFSKAKESGYSGKNFARAVDFLSNCIPNNENHHYNNQ</sequence>
<organism evidence="3 4">
    <name type="scientific">Tritrichomonas foetus</name>
    <dbReference type="NCBI Taxonomy" id="1144522"/>
    <lineage>
        <taxon>Eukaryota</taxon>
        <taxon>Metamonada</taxon>
        <taxon>Parabasalia</taxon>
        <taxon>Tritrichomonadida</taxon>
        <taxon>Tritrichomonadidae</taxon>
        <taxon>Tritrichomonas</taxon>
    </lineage>
</organism>
<keyword evidence="1" id="KW-0175">Coiled coil</keyword>
<evidence type="ECO:0000256" key="2">
    <source>
        <dbReference type="SAM" id="MobiDB-lite"/>
    </source>
</evidence>
<dbReference type="AlphaFoldDB" id="A0A1J4K8A0"/>
<protein>
    <submittedName>
        <fullName evidence="3">Uncharacterized protein</fullName>
    </submittedName>
</protein>
<feature type="coiled-coil region" evidence="1">
    <location>
        <begin position="695"/>
        <end position="729"/>
    </location>
</feature>
<feature type="compositionally biased region" description="Basic and acidic residues" evidence="2">
    <location>
        <begin position="283"/>
        <end position="301"/>
    </location>
</feature>
<dbReference type="EMBL" id="MLAK01000696">
    <property type="protein sequence ID" value="OHT07435.1"/>
    <property type="molecule type" value="Genomic_DNA"/>
</dbReference>
<feature type="region of interest" description="Disordered" evidence="2">
    <location>
        <begin position="274"/>
        <end position="301"/>
    </location>
</feature>
<accession>A0A1J4K8A0</accession>
<feature type="coiled-coil region" evidence="1">
    <location>
        <begin position="29"/>
        <end position="232"/>
    </location>
</feature>
<keyword evidence="4" id="KW-1185">Reference proteome</keyword>
<dbReference type="Gene3D" id="1.10.287.1490">
    <property type="match status" value="1"/>
</dbReference>
<feature type="coiled-coil region" evidence="1">
    <location>
        <begin position="766"/>
        <end position="828"/>
    </location>
</feature>
<proteinExistence type="predicted"/>
<name>A0A1J4K8A0_9EUKA</name>
<evidence type="ECO:0000313" key="3">
    <source>
        <dbReference type="EMBL" id="OHT07435.1"/>
    </source>
</evidence>
<evidence type="ECO:0000313" key="4">
    <source>
        <dbReference type="Proteomes" id="UP000179807"/>
    </source>
</evidence>